<keyword evidence="15" id="KW-1185">Reference proteome</keyword>
<feature type="transmembrane region" description="Helical" evidence="13">
    <location>
        <begin position="303"/>
        <end position="324"/>
    </location>
</feature>
<dbReference type="WBParaSite" id="PSAMB.scaffold94size81209.g1939.t1">
    <property type="protein sequence ID" value="PSAMB.scaffold94size81209.g1939.t1"/>
    <property type="gene ID" value="PSAMB.scaffold94size81209.g1939"/>
</dbReference>
<dbReference type="Pfam" id="PF01694">
    <property type="entry name" value="Rhomboid"/>
    <property type="match status" value="1"/>
</dbReference>
<dbReference type="PANTHER" id="PTHR45840">
    <property type="entry name" value="RHOMBOID-RELATED PROTEIN"/>
    <property type="match status" value="1"/>
</dbReference>
<evidence type="ECO:0000313" key="15">
    <source>
        <dbReference type="Proteomes" id="UP000887566"/>
    </source>
</evidence>
<dbReference type="PANTHER" id="PTHR45840:SF2">
    <property type="entry name" value="PROTEIN RHOMBOID-RELATED"/>
    <property type="match status" value="1"/>
</dbReference>
<dbReference type="InterPro" id="IPR017213">
    <property type="entry name" value="Peptidase_S54_rhomboid_met"/>
</dbReference>
<feature type="transmembrane region" description="Helical" evidence="13">
    <location>
        <begin position="187"/>
        <end position="204"/>
    </location>
</feature>
<dbReference type="FunFam" id="1.20.1540.10:FF:000007">
    <property type="entry name" value="Rhomboid like 2"/>
    <property type="match status" value="1"/>
</dbReference>
<evidence type="ECO:0000256" key="3">
    <source>
        <dbReference type="ARBA" id="ARBA00009045"/>
    </source>
</evidence>
<dbReference type="AlphaFoldDB" id="A0A914XP94"/>
<dbReference type="Proteomes" id="UP000887566">
    <property type="component" value="Unplaced"/>
</dbReference>
<comment type="subcellular location">
    <subcellularLocation>
        <location evidence="2">Membrane</location>
        <topology evidence="2">Multi-pass membrane protein</topology>
    </subcellularLocation>
</comment>
<feature type="active site" description="Nucleophile" evidence="12">
    <location>
        <position position="214"/>
    </location>
</feature>
<feature type="active site" evidence="12">
    <location>
        <position position="276"/>
    </location>
</feature>
<sequence length="326" mass="36568">MLFVGYGRRTSTRLQSLVRIVCSVSHEKVSNKRRRSFNVALHCHDHEVVSLTDDAGAMERQRLPGARAKLAYFLAEEFSPGDDPEARKYYSLQYKCWPPPLFIPSVTLLQVLFFVYYSLSAQEVPVANGPLPIDSLMIFRSDKREEIWRFLFYALVHAGWWHLIFNLTVQLLIGLPLEMVHGSGRIAFVYLSGVVAGSLAASVFDPDVYLVGGSGGVYALLAAHVANVFLNFAHIDCGLCWVVVSVFVASCDVAFAIWDRYVRVGPLDHPVSYAAHLSGATAGLTLGFLLLKSFDQRPSRQWVWWLALTVYFTLMFSAIVWNLIVV</sequence>
<dbReference type="Gene3D" id="1.20.1540.10">
    <property type="entry name" value="Rhomboid-like"/>
    <property type="match status" value="1"/>
</dbReference>
<feature type="transmembrane region" description="Helical" evidence="13">
    <location>
        <begin position="239"/>
        <end position="258"/>
    </location>
</feature>
<evidence type="ECO:0000256" key="9">
    <source>
        <dbReference type="ARBA" id="ARBA00022989"/>
    </source>
</evidence>
<keyword evidence="8" id="KW-0720">Serine protease</keyword>
<proteinExistence type="inferred from homology"/>
<keyword evidence="6 13" id="KW-0812">Transmembrane</keyword>
<accession>A0A914XP94</accession>
<evidence type="ECO:0000256" key="7">
    <source>
        <dbReference type="ARBA" id="ARBA00022801"/>
    </source>
</evidence>
<organism evidence="15 16">
    <name type="scientific">Plectus sambesii</name>
    <dbReference type="NCBI Taxonomy" id="2011161"/>
    <lineage>
        <taxon>Eukaryota</taxon>
        <taxon>Metazoa</taxon>
        <taxon>Ecdysozoa</taxon>
        <taxon>Nematoda</taxon>
        <taxon>Chromadorea</taxon>
        <taxon>Plectida</taxon>
        <taxon>Plectina</taxon>
        <taxon>Plectoidea</taxon>
        <taxon>Plectidae</taxon>
        <taxon>Plectus</taxon>
    </lineage>
</organism>
<reference evidence="16" key="1">
    <citation type="submission" date="2022-11" db="UniProtKB">
        <authorList>
            <consortium name="WormBaseParasite"/>
        </authorList>
    </citation>
    <scope>IDENTIFICATION</scope>
</reference>
<dbReference type="GO" id="GO:0016020">
    <property type="term" value="C:membrane"/>
    <property type="evidence" value="ECO:0007669"/>
    <property type="project" value="UniProtKB-SubCell"/>
</dbReference>
<dbReference type="InterPro" id="IPR051739">
    <property type="entry name" value="Rhomboid_IM_Serine_Proteases"/>
</dbReference>
<evidence type="ECO:0000256" key="2">
    <source>
        <dbReference type="ARBA" id="ARBA00004141"/>
    </source>
</evidence>
<evidence type="ECO:0000313" key="16">
    <source>
        <dbReference type="WBParaSite" id="PSAMB.scaffold94size81209.g1939.t1"/>
    </source>
</evidence>
<keyword evidence="9 13" id="KW-1133">Transmembrane helix</keyword>
<feature type="transmembrane region" description="Helical" evidence="13">
    <location>
        <begin position="101"/>
        <end position="119"/>
    </location>
</feature>
<dbReference type="SUPFAM" id="SSF144091">
    <property type="entry name" value="Rhomboid-like"/>
    <property type="match status" value="1"/>
</dbReference>
<evidence type="ECO:0000256" key="8">
    <source>
        <dbReference type="ARBA" id="ARBA00022825"/>
    </source>
</evidence>
<evidence type="ECO:0000256" key="13">
    <source>
        <dbReference type="SAM" id="Phobius"/>
    </source>
</evidence>
<evidence type="ECO:0000256" key="12">
    <source>
        <dbReference type="PIRSR" id="PIRSR037470-50"/>
    </source>
</evidence>
<evidence type="ECO:0000259" key="14">
    <source>
        <dbReference type="Pfam" id="PF01694"/>
    </source>
</evidence>
<protein>
    <recommendedName>
        <fullName evidence="4">rhomboid protease</fullName>
        <ecNumber evidence="4">3.4.21.105</ecNumber>
    </recommendedName>
</protein>
<keyword evidence="7" id="KW-0378">Hydrolase</keyword>
<dbReference type="InterPro" id="IPR022764">
    <property type="entry name" value="Peptidase_S54_rhomboid_dom"/>
</dbReference>
<dbReference type="InterPro" id="IPR035952">
    <property type="entry name" value="Rhomboid-like_sf"/>
</dbReference>
<dbReference type="GO" id="GO:0006508">
    <property type="term" value="P:proteolysis"/>
    <property type="evidence" value="ECO:0007669"/>
    <property type="project" value="UniProtKB-KW"/>
</dbReference>
<keyword evidence="10 13" id="KW-0472">Membrane</keyword>
<evidence type="ECO:0000256" key="10">
    <source>
        <dbReference type="ARBA" id="ARBA00023136"/>
    </source>
</evidence>
<comment type="catalytic activity">
    <reaction evidence="1">
        <text>Cleaves type-1 transmembrane domains using a catalytic dyad composed of serine and histidine that are contributed by different transmembrane domains.</text>
        <dbReference type="EC" id="3.4.21.105"/>
    </reaction>
</comment>
<feature type="transmembrane region" description="Helical" evidence="13">
    <location>
        <begin position="150"/>
        <end position="175"/>
    </location>
</feature>
<keyword evidence="5" id="KW-0645">Protease</keyword>
<evidence type="ECO:0000256" key="5">
    <source>
        <dbReference type="ARBA" id="ARBA00022670"/>
    </source>
</evidence>
<name>A0A914XP94_9BILA</name>
<feature type="domain" description="Peptidase S54 rhomboid" evidence="14">
    <location>
        <begin position="145"/>
        <end position="292"/>
    </location>
</feature>
<evidence type="ECO:0000256" key="11">
    <source>
        <dbReference type="PIRNR" id="PIRNR037470"/>
    </source>
</evidence>
<evidence type="ECO:0000256" key="4">
    <source>
        <dbReference type="ARBA" id="ARBA00013039"/>
    </source>
</evidence>
<feature type="transmembrane region" description="Helical" evidence="13">
    <location>
        <begin position="210"/>
        <end position="232"/>
    </location>
</feature>
<dbReference type="GO" id="GO:0004252">
    <property type="term" value="F:serine-type endopeptidase activity"/>
    <property type="evidence" value="ECO:0007669"/>
    <property type="project" value="UniProtKB-UniRule"/>
</dbReference>
<evidence type="ECO:0000256" key="1">
    <source>
        <dbReference type="ARBA" id="ARBA00000156"/>
    </source>
</evidence>
<comment type="similarity">
    <text evidence="3 11">Belongs to the peptidase S54 family.</text>
</comment>
<dbReference type="PIRSF" id="PIRSF037470">
    <property type="entry name" value="Rhomboid"/>
    <property type="match status" value="1"/>
</dbReference>
<evidence type="ECO:0000256" key="6">
    <source>
        <dbReference type="ARBA" id="ARBA00022692"/>
    </source>
</evidence>
<dbReference type="EC" id="3.4.21.105" evidence="4"/>
<feature type="transmembrane region" description="Helical" evidence="13">
    <location>
        <begin position="270"/>
        <end position="291"/>
    </location>
</feature>